<proteinExistence type="predicted"/>
<organism evidence="1">
    <name type="scientific">uncultured Caudovirales phage</name>
    <dbReference type="NCBI Taxonomy" id="2100421"/>
    <lineage>
        <taxon>Viruses</taxon>
        <taxon>Duplodnaviria</taxon>
        <taxon>Heunggongvirae</taxon>
        <taxon>Uroviricota</taxon>
        <taxon>Caudoviricetes</taxon>
        <taxon>Peduoviridae</taxon>
        <taxon>Maltschvirus</taxon>
        <taxon>Maltschvirus maltsch</taxon>
    </lineage>
</organism>
<accession>A0A6J7WYS8</accession>
<protein>
    <submittedName>
        <fullName evidence="1">Uncharacterized protein</fullName>
    </submittedName>
</protein>
<evidence type="ECO:0000313" key="1">
    <source>
        <dbReference type="EMBL" id="CAB5222018.1"/>
    </source>
</evidence>
<reference evidence="1" key="1">
    <citation type="submission" date="2020-05" db="EMBL/GenBank/DDBJ databases">
        <authorList>
            <person name="Chiriac C."/>
            <person name="Salcher M."/>
            <person name="Ghai R."/>
            <person name="Kavagutti S V."/>
        </authorList>
    </citation>
    <scope>NUCLEOTIDE SEQUENCE</scope>
</reference>
<gene>
    <name evidence="1" type="ORF">UFOVP242_232</name>
</gene>
<name>A0A6J7WYS8_9CAUD</name>
<sequence>MSYMKQEIEKAAEMLALGYTEHEVIRILRTPMKDAERLINLAEQWNDDTWTPMTEEIIDEMALHYSEE</sequence>
<dbReference type="EMBL" id="LR798294">
    <property type="protein sequence ID" value="CAB5222018.1"/>
    <property type="molecule type" value="Genomic_DNA"/>
</dbReference>